<evidence type="ECO:0000313" key="3">
    <source>
        <dbReference type="Proteomes" id="UP000075243"/>
    </source>
</evidence>
<dbReference type="Proteomes" id="UP000075243">
    <property type="component" value="Chromosome 3"/>
</dbReference>
<dbReference type="Gramene" id="C.cajan_10628.t">
    <property type="protein sequence ID" value="C.cajan_10628.t.cds1"/>
    <property type="gene ID" value="C.cajan_10628"/>
</dbReference>
<name>A0A151TXC7_CAJCA</name>
<reference evidence="2 3" key="1">
    <citation type="journal article" date="2012" name="Nat. Biotechnol.">
        <title>Draft genome sequence of pigeonpea (Cajanus cajan), an orphan legume crop of resource-poor farmers.</title>
        <authorList>
            <person name="Varshney R.K."/>
            <person name="Chen W."/>
            <person name="Li Y."/>
            <person name="Bharti A.K."/>
            <person name="Saxena R.K."/>
            <person name="Schlueter J.A."/>
            <person name="Donoghue M.T."/>
            <person name="Azam S."/>
            <person name="Fan G."/>
            <person name="Whaley A.M."/>
            <person name="Farmer A.D."/>
            <person name="Sheridan J."/>
            <person name="Iwata A."/>
            <person name="Tuteja R."/>
            <person name="Penmetsa R.V."/>
            <person name="Wu W."/>
            <person name="Upadhyaya H.D."/>
            <person name="Yang S.P."/>
            <person name="Shah T."/>
            <person name="Saxena K.B."/>
            <person name="Michael T."/>
            <person name="McCombie W.R."/>
            <person name="Yang B."/>
            <person name="Zhang G."/>
            <person name="Yang H."/>
            <person name="Wang J."/>
            <person name="Spillane C."/>
            <person name="Cook D.R."/>
            <person name="May G.D."/>
            <person name="Xu X."/>
            <person name="Jackson S.A."/>
        </authorList>
    </citation>
    <scope>NUCLEOTIDE SEQUENCE [LARGE SCALE GENOMIC DNA]</scope>
    <source>
        <strain evidence="3">cv. Asha</strain>
    </source>
</reference>
<dbReference type="EMBL" id="CM003605">
    <property type="protein sequence ID" value="KYP71668.1"/>
    <property type="molecule type" value="Genomic_DNA"/>
</dbReference>
<proteinExistence type="predicted"/>
<protein>
    <submittedName>
        <fullName evidence="2">Retrovirus-related Pol polyprotein from transposon TNT 1-94</fullName>
    </submittedName>
</protein>
<accession>A0A151TXC7</accession>
<organism evidence="2 3">
    <name type="scientific">Cajanus cajan</name>
    <name type="common">Pigeon pea</name>
    <name type="synonym">Cajanus indicus</name>
    <dbReference type="NCBI Taxonomy" id="3821"/>
    <lineage>
        <taxon>Eukaryota</taxon>
        <taxon>Viridiplantae</taxon>
        <taxon>Streptophyta</taxon>
        <taxon>Embryophyta</taxon>
        <taxon>Tracheophyta</taxon>
        <taxon>Spermatophyta</taxon>
        <taxon>Magnoliopsida</taxon>
        <taxon>eudicotyledons</taxon>
        <taxon>Gunneridae</taxon>
        <taxon>Pentapetalae</taxon>
        <taxon>rosids</taxon>
        <taxon>fabids</taxon>
        <taxon>Fabales</taxon>
        <taxon>Fabaceae</taxon>
        <taxon>Papilionoideae</taxon>
        <taxon>50 kb inversion clade</taxon>
        <taxon>NPAAA clade</taxon>
        <taxon>indigoferoid/millettioid clade</taxon>
        <taxon>Phaseoleae</taxon>
        <taxon>Cajanus</taxon>
    </lineage>
</organism>
<keyword evidence="3" id="KW-1185">Reference proteome</keyword>
<gene>
    <name evidence="2" type="ORF">KK1_010937</name>
</gene>
<evidence type="ECO:0000313" key="2">
    <source>
        <dbReference type="EMBL" id="KYP71668.1"/>
    </source>
</evidence>
<evidence type="ECO:0000259" key="1">
    <source>
        <dbReference type="Pfam" id="PF07727"/>
    </source>
</evidence>
<dbReference type="InterPro" id="IPR013103">
    <property type="entry name" value="RVT_2"/>
</dbReference>
<feature type="domain" description="Reverse transcriptase Ty1/copia-type" evidence="1">
    <location>
        <begin position="11"/>
        <end position="54"/>
    </location>
</feature>
<sequence length="55" mass="6773">MQEEMKYLHENHTFELVKLFQCKRVLKNKWVFKLKLEDNCSQPRYNARLVVKGFN</sequence>
<dbReference type="Pfam" id="PF07727">
    <property type="entry name" value="RVT_2"/>
    <property type="match status" value="1"/>
</dbReference>
<dbReference type="AlphaFoldDB" id="A0A151TXC7"/>